<sequence>MFLSQQILDVRANIGTDHKLVLAKLKMTTQLKKKTPSVKTEKFNVESLNNESTKQLYSNRCKQYITRNPILQQDNPDIAWLKLKENIYKGATEAWGTHTVSQNGKPNNKPWFTTEVKNITKEKKKIYL</sequence>
<name>A0ABD2NYV8_9CUCU</name>
<reference evidence="1 2" key="1">
    <citation type="journal article" date="2021" name="BMC Biol.">
        <title>Horizontally acquired antibacterial genes associated with adaptive radiation of ladybird beetles.</title>
        <authorList>
            <person name="Li H.S."/>
            <person name="Tang X.F."/>
            <person name="Huang Y.H."/>
            <person name="Xu Z.Y."/>
            <person name="Chen M.L."/>
            <person name="Du X.Y."/>
            <person name="Qiu B.Y."/>
            <person name="Chen P.T."/>
            <person name="Zhang W."/>
            <person name="Slipinski A."/>
            <person name="Escalona H.E."/>
            <person name="Waterhouse R.M."/>
            <person name="Zwick A."/>
            <person name="Pang H."/>
        </authorList>
    </citation>
    <scope>NUCLEOTIDE SEQUENCE [LARGE SCALE GENOMIC DNA]</scope>
    <source>
        <strain evidence="1">SYSU2018</strain>
    </source>
</reference>
<gene>
    <name evidence="1" type="ORF">HHI36_006575</name>
</gene>
<keyword evidence="2" id="KW-1185">Reference proteome</keyword>
<dbReference type="AlphaFoldDB" id="A0ABD2NYV8"/>
<accession>A0ABD2NYV8</accession>
<evidence type="ECO:0000313" key="1">
    <source>
        <dbReference type="EMBL" id="KAL3283430.1"/>
    </source>
</evidence>
<proteinExistence type="predicted"/>
<organism evidence="1 2">
    <name type="scientific">Cryptolaemus montrouzieri</name>
    <dbReference type="NCBI Taxonomy" id="559131"/>
    <lineage>
        <taxon>Eukaryota</taxon>
        <taxon>Metazoa</taxon>
        <taxon>Ecdysozoa</taxon>
        <taxon>Arthropoda</taxon>
        <taxon>Hexapoda</taxon>
        <taxon>Insecta</taxon>
        <taxon>Pterygota</taxon>
        <taxon>Neoptera</taxon>
        <taxon>Endopterygota</taxon>
        <taxon>Coleoptera</taxon>
        <taxon>Polyphaga</taxon>
        <taxon>Cucujiformia</taxon>
        <taxon>Coccinelloidea</taxon>
        <taxon>Coccinellidae</taxon>
        <taxon>Scymninae</taxon>
        <taxon>Scymnini</taxon>
        <taxon>Cryptolaemus</taxon>
    </lineage>
</organism>
<dbReference type="EMBL" id="JABFTP020000144">
    <property type="protein sequence ID" value="KAL3283430.1"/>
    <property type="molecule type" value="Genomic_DNA"/>
</dbReference>
<protein>
    <submittedName>
        <fullName evidence="1">Uncharacterized protein</fullName>
    </submittedName>
</protein>
<evidence type="ECO:0000313" key="2">
    <source>
        <dbReference type="Proteomes" id="UP001516400"/>
    </source>
</evidence>
<comment type="caution">
    <text evidence="1">The sequence shown here is derived from an EMBL/GenBank/DDBJ whole genome shotgun (WGS) entry which is preliminary data.</text>
</comment>
<dbReference type="Proteomes" id="UP001516400">
    <property type="component" value="Unassembled WGS sequence"/>
</dbReference>